<keyword evidence="2" id="KW-1185">Reference proteome</keyword>
<dbReference type="EMBL" id="CAJGYO010000005">
    <property type="protein sequence ID" value="CAD6229620.1"/>
    <property type="molecule type" value="Genomic_DNA"/>
</dbReference>
<reference evidence="1" key="1">
    <citation type="submission" date="2020-10" db="EMBL/GenBank/DDBJ databases">
        <authorList>
            <person name="Han B."/>
            <person name="Lu T."/>
            <person name="Zhao Q."/>
            <person name="Huang X."/>
            <person name="Zhao Y."/>
        </authorList>
    </citation>
    <scope>NUCLEOTIDE SEQUENCE</scope>
</reference>
<comment type="caution">
    <text evidence="1">The sequence shown here is derived from an EMBL/GenBank/DDBJ whole genome shotgun (WGS) entry which is preliminary data.</text>
</comment>
<evidence type="ECO:0000313" key="2">
    <source>
        <dbReference type="Proteomes" id="UP000604825"/>
    </source>
</evidence>
<dbReference type="AlphaFoldDB" id="A0A811NTN4"/>
<organism evidence="1 2">
    <name type="scientific">Miscanthus lutarioriparius</name>
    <dbReference type="NCBI Taxonomy" id="422564"/>
    <lineage>
        <taxon>Eukaryota</taxon>
        <taxon>Viridiplantae</taxon>
        <taxon>Streptophyta</taxon>
        <taxon>Embryophyta</taxon>
        <taxon>Tracheophyta</taxon>
        <taxon>Spermatophyta</taxon>
        <taxon>Magnoliopsida</taxon>
        <taxon>Liliopsida</taxon>
        <taxon>Poales</taxon>
        <taxon>Poaceae</taxon>
        <taxon>PACMAD clade</taxon>
        <taxon>Panicoideae</taxon>
        <taxon>Andropogonodae</taxon>
        <taxon>Andropogoneae</taxon>
        <taxon>Saccharinae</taxon>
        <taxon>Miscanthus</taxon>
    </lineage>
</organism>
<dbReference type="Proteomes" id="UP000604825">
    <property type="component" value="Unassembled WGS sequence"/>
</dbReference>
<proteinExistence type="predicted"/>
<accession>A0A811NTN4</accession>
<name>A0A811NTN4_9POAL</name>
<protein>
    <submittedName>
        <fullName evidence="1">Uncharacterized protein</fullName>
    </submittedName>
</protein>
<evidence type="ECO:0000313" key="1">
    <source>
        <dbReference type="EMBL" id="CAD6229620.1"/>
    </source>
</evidence>
<gene>
    <name evidence="1" type="ORF">NCGR_LOCUS20134</name>
</gene>
<sequence>MPFHKASESDGERQAWLKLSLCGCCSRVWAMGHHRKPRALRDGDARVEETLLEAVEVEGVGLCEDEALPIARTEALTMARTEAGQQLKLNLLMRTTAAACCANLARISTVDTARGRFAGDKL</sequence>